<dbReference type="RefSeq" id="XP_030549166.1">
    <property type="nucleotide sequence ID" value="XM_030693306.2"/>
</dbReference>
<organism evidence="2 3">
    <name type="scientific">Rhodamnia argentea</name>
    <dbReference type="NCBI Taxonomy" id="178133"/>
    <lineage>
        <taxon>Eukaryota</taxon>
        <taxon>Viridiplantae</taxon>
        <taxon>Streptophyta</taxon>
        <taxon>Embryophyta</taxon>
        <taxon>Tracheophyta</taxon>
        <taxon>Spermatophyta</taxon>
        <taxon>Magnoliopsida</taxon>
        <taxon>eudicotyledons</taxon>
        <taxon>Gunneridae</taxon>
        <taxon>Pentapetalae</taxon>
        <taxon>rosids</taxon>
        <taxon>malvids</taxon>
        <taxon>Myrtales</taxon>
        <taxon>Myrtaceae</taxon>
        <taxon>Myrtoideae</taxon>
        <taxon>Myrteae</taxon>
        <taxon>Australasian group</taxon>
        <taxon>Rhodamnia</taxon>
    </lineage>
</organism>
<protein>
    <submittedName>
        <fullName evidence="3">Uncharacterized protein At4g00950-like</fullName>
    </submittedName>
</protein>
<name>A0A8B8QS95_9MYRT</name>
<dbReference type="Proteomes" id="UP000827889">
    <property type="component" value="Chromosome 7"/>
</dbReference>
<keyword evidence="2" id="KW-1185">Reference proteome</keyword>
<evidence type="ECO:0000313" key="3">
    <source>
        <dbReference type="RefSeq" id="XP_030549166.1"/>
    </source>
</evidence>
<gene>
    <name evidence="3" type="primary">LOC115754319</name>
</gene>
<evidence type="ECO:0000313" key="2">
    <source>
        <dbReference type="Proteomes" id="UP000827889"/>
    </source>
</evidence>
<dbReference type="PANTHER" id="PTHR34371">
    <property type="entry name" value="OS01G0551000 PROTEIN"/>
    <property type="match status" value="1"/>
</dbReference>
<dbReference type="PANTHER" id="PTHR34371:SF6">
    <property type="entry name" value="MEMBRANE-ASSOCIATED KINASE REGULATOR 6"/>
    <property type="match status" value="1"/>
</dbReference>
<dbReference type="Pfam" id="PF05097">
    <property type="entry name" value="DUF688"/>
    <property type="match status" value="1"/>
</dbReference>
<accession>A0A8B8QS95</accession>
<reference evidence="3" key="1">
    <citation type="submission" date="2025-08" db="UniProtKB">
        <authorList>
            <consortium name="RefSeq"/>
        </authorList>
    </citation>
    <scope>IDENTIFICATION</scope>
    <source>
        <tissue evidence="3">Leaf</tissue>
    </source>
</reference>
<dbReference type="OrthoDB" id="1934555at2759"/>
<sequence length="238" mass="25859">MANSLEELNKEQDQDPGDGGDAANNLTTPRLSLFSLPRKPQERPGMLTPPLHSKAASVPFKWEEAPGKPRSCCHATAETKPATGGCLDLPPRLLNDAAAAKVTAMPSSIAVHDGPYHACRALSFRKLGGSFRSPESCSKRDIRERVTFGSTRWGFRGKERISGVVEESPRISLSVLVGDGGGSGEESITKVKITRVSRRRSFFSLSQTKSHLWASIYGGLKQAVPWRRGQDKPLTKGH</sequence>
<feature type="region of interest" description="Disordered" evidence="1">
    <location>
        <begin position="1"/>
        <end position="58"/>
    </location>
</feature>
<dbReference type="GeneID" id="115754319"/>
<evidence type="ECO:0000256" key="1">
    <source>
        <dbReference type="SAM" id="MobiDB-lite"/>
    </source>
</evidence>
<dbReference type="AlphaFoldDB" id="A0A8B8QS95"/>
<proteinExistence type="predicted"/>
<dbReference type="KEGG" id="rarg:115754319"/>
<dbReference type="InterPro" id="IPR007789">
    <property type="entry name" value="DUF688"/>
</dbReference>